<comment type="caution">
    <text evidence="3">The sequence shown here is derived from an EMBL/GenBank/DDBJ whole genome shotgun (WGS) entry which is preliminary data.</text>
</comment>
<reference evidence="3" key="1">
    <citation type="journal article" date="2020" name="Stud. Mycol.">
        <title>101 Dothideomycetes genomes: a test case for predicting lifestyles and emergence of pathogens.</title>
        <authorList>
            <person name="Haridas S."/>
            <person name="Albert R."/>
            <person name="Binder M."/>
            <person name="Bloem J."/>
            <person name="Labutti K."/>
            <person name="Salamov A."/>
            <person name="Andreopoulos B."/>
            <person name="Baker S."/>
            <person name="Barry K."/>
            <person name="Bills G."/>
            <person name="Bluhm B."/>
            <person name="Cannon C."/>
            <person name="Castanera R."/>
            <person name="Culley D."/>
            <person name="Daum C."/>
            <person name="Ezra D."/>
            <person name="Gonzalez J."/>
            <person name="Henrissat B."/>
            <person name="Kuo A."/>
            <person name="Liang C."/>
            <person name="Lipzen A."/>
            <person name="Lutzoni F."/>
            <person name="Magnuson J."/>
            <person name="Mondo S."/>
            <person name="Nolan M."/>
            <person name="Ohm R."/>
            <person name="Pangilinan J."/>
            <person name="Park H.-J."/>
            <person name="Ramirez L."/>
            <person name="Alfaro M."/>
            <person name="Sun H."/>
            <person name="Tritt A."/>
            <person name="Yoshinaga Y."/>
            <person name="Zwiers L.-H."/>
            <person name="Turgeon B."/>
            <person name="Goodwin S."/>
            <person name="Spatafora J."/>
            <person name="Crous P."/>
            <person name="Grigoriev I."/>
        </authorList>
    </citation>
    <scope>NUCLEOTIDE SEQUENCE</scope>
    <source>
        <strain evidence="3">CBS 130266</strain>
    </source>
</reference>
<protein>
    <recommendedName>
        <fullName evidence="2">F-box domain-containing protein</fullName>
    </recommendedName>
</protein>
<feature type="compositionally biased region" description="Basic and acidic residues" evidence="1">
    <location>
        <begin position="484"/>
        <end position="501"/>
    </location>
</feature>
<evidence type="ECO:0000313" key="3">
    <source>
        <dbReference type="EMBL" id="KAF2435886.1"/>
    </source>
</evidence>
<dbReference type="Pfam" id="PF00646">
    <property type="entry name" value="F-box"/>
    <property type="match status" value="1"/>
</dbReference>
<dbReference type="AlphaFoldDB" id="A0A9P4P1V8"/>
<dbReference type="EMBL" id="MU007012">
    <property type="protein sequence ID" value="KAF2435886.1"/>
    <property type="molecule type" value="Genomic_DNA"/>
</dbReference>
<sequence>MALLTDLPNELLCSIAEHCDFTSLKRLRLQCKPLAACVTPLVFRHVYLIMLEPSLVKLENIAHSPHLRSHIRKLTFEPHMLPAFENITDYEEHIDLRDTSWYKGHPQPSAFGSDIAYREARQKYMEAPRHSLSDFEVQEGFTQFEEYSCFQRLWSLGLSTSPSRFTNAFNQLYDLKAVEVSDRYRVTSGLPEWAAIHDRIKISPTYRSAQTSGAPQCLSILEAVASRSEYFPTSLTLISDSDMFYSHRWLEDRAEDLAGDGSIAEQVQPIHMAPKKSFNGALRHLEEFRFEVWCQSNYINWAPCALVPLLHGAHVLRELDLQFLNSHYYRNDQATDIFRCLRLTETRFPSLQYLRIHGVNTNEEDILHFMKTNADTLRHIRLEKIMLFDNSGRWERLLFKMPRLLKLTTARFNCLEDEIFSDRAEDQKHFPLLPSNCVPSCSYRRAIEDYACHGADGREFPNLDRLAWADNTKACGGTHELYVETDHDSGDSDSDEAHTEDNDSEDYDSEDYGGGDSGIDGEEEENEVFHEINQVGGADEEVNGIVEDLLVGEGSGV</sequence>
<name>A0A9P4P1V8_9PEZI</name>
<feature type="compositionally biased region" description="Acidic residues" evidence="1">
    <location>
        <begin position="502"/>
        <end position="525"/>
    </location>
</feature>
<gene>
    <name evidence="3" type="ORF">EJ08DRAFT_293639</name>
</gene>
<feature type="region of interest" description="Disordered" evidence="1">
    <location>
        <begin position="484"/>
        <end position="525"/>
    </location>
</feature>
<organism evidence="3 4">
    <name type="scientific">Tothia fuscella</name>
    <dbReference type="NCBI Taxonomy" id="1048955"/>
    <lineage>
        <taxon>Eukaryota</taxon>
        <taxon>Fungi</taxon>
        <taxon>Dikarya</taxon>
        <taxon>Ascomycota</taxon>
        <taxon>Pezizomycotina</taxon>
        <taxon>Dothideomycetes</taxon>
        <taxon>Pleosporomycetidae</taxon>
        <taxon>Venturiales</taxon>
        <taxon>Cylindrosympodiaceae</taxon>
        <taxon>Tothia</taxon>
    </lineage>
</organism>
<evidence type="ECO:0000256" key="1">
    <source>
        <dbReference type="SAM" id="MobiDB-lite"/>
    </source>
</evidence>
<feature type="domain" description="F-box" evidence="2">
    <location>
        <begin position="4"/>
        <end position="39"/>
    </location>
</feature>
<evidence type="ECO:0000259" key="2">
    <source>
        <dbReference type="Pfam" id="PF00646"/>
    </source>
</evidence>
<accession>A0A9P4P1V8</accession>
<proteinExistence type="predicted"/>
<dbReference type="Proteomes" id="UP000800235">
    <property type="component" value="Unassembled WGS sequence"/>
</dbReference>
<dbReference type="InterPro" id="IPR001810">
    <property type="entry name" value="F-box_dom"/>
</dbReference>
<evidence type="ECO:0000313" key="4">
    <source>
        <dbReference type="Proteomes" id="UP000800235"/>
    </source>
</evidence>
<keyword evidence="4" id="KW-1185">Reference proteome</keyword>
<dbReference type="OrthoDB" id="5422579at2759"/>